<proteinExistence type="predicted"/>
<dbReference type="EMBL" id="CM045767">
    <property type="protein sequence ID" value="KAI7997878.1"/>
    <property type="molecule type" value="Genomic_DNA"/>
</dbReference>
<name>A0ACC0GBA3_9ERIC</name>
<organism evidence="1 2">
    <name type="scientific">Camellia lanceoleosa</name>
    <dbReference type="NCBI Taxonomy" id="1840588"/>
    <lineage>
        <taxon>Eukaryota</taxon>
        <taxon>Viridiplantae</taxon>
        <taxon>Streptophyta</taxon>
        <taxon>Embryophyta</taxon>
        <taxon>Tracheophyta</taxon>
        <taxon>Spermatophyta</taxon>
        <taxon>Magnoliopsida</taxon>
        <taxon>eudicotyledons</taxon>
        <taxon>Gunneridae</taxon>
        <taxon>Pentapetalae</taxon>
        <taxon>asterids</taxon>
        <taxon>Ericales</taxon>
        <taxon>Theaceae</taxon>
        <taxon>Camellia</taxon>
    </lineage>
</organism>
<keyword evidence="2" id="KW-1185">Reference proteome</keyword>
<evidence type="ECO:0000313" key="1">
    <source>
        <dbReference type="EMBL" id="KAI7997878.1"/>
    </source>
</evidence>
<protein>
    <submittedName>
        <fullName evidence="1">Uncharacterized protein</fullName>
    </submittedName>
</protein>
<comment type="caution">
    <text evidence="1">The sequence shown here is derived from an EMBL/GenBank/DDBJ whole genome shotgun (WGS) entry which is preliminary data.</text>
</comment>
<evidence type="ECO:0000313" key="2">
    <source>
        <dbReference type="Proteomes" id="UP001060215"/>
    </source>
</evidence>
<gene>
    <name evidence="1" type="ORF">LOK49_LG10G02454</name>
</gene>
<reference evidence="1 2" key="1">
    <citation type="journal article" date="2022" name="Plant J.">
        <title>Chromosome-level genome of Camellia lanceoleosa provides a valuable resource for understanding genome evolution and self-incompatibility.</title>
        <authorList>
            <person name="Gong W."/>
            <person name="Xiao S."/>
            <person name="Wang L."/>
            <person name="Liao Z."/>
            <person name="Chang Y."/>
            <person name="Mo W."/>
            <person name="Hu G."/>
            <person name="Li W."/>
            <person name="Zhao G."/>
            <person name="Zhu H."/>
            <person name="Hu X."/>
            <person name="Ji K."/>
            <person name="Xiang X."/>
            <person name="Song Q."/>
            <person name="Yuan D."/>
            <person name="Jin S."/>
            <person name="Zhang L."/>
        </authorList>
    </citation>
    <scope>NUCLEOTIDE SEQUENCE [LARGE SCALE GENOMIC DNA]</scope>
    <source>
        <strain evidence="1">SQ_2022a</strain>
    </source>
</reference>
<accession>A0ACC0GBA3</accession>
<sequence length="113" mass="12390">MEAFGGNSDAYRGSSVLSSSNSRRYGMQLLASNFFHSPLSTLLEYLGILQTRSNYLESESLINSNGVSVGYQDHIQNDSSPVANDGGEVSIRIIGASKQEHMFSPLVEQHRPH</sequence>
<dbReference type="Proteomes" id="UP001060215">
    <property type="component" value="Chromosome 10"/>
</dbReference>